<dbReference type="FunFam" id="3.30.300.30:FF:000015">
    <property type="entry name" value="Nonribosomal peptide synthase SidD"/>
    <property type="match status" value="1"/>
</dbReference>
<name>A0A6S6VWG8_9PLEO</name>
<reference evidence="4" key="1">
    <citation type="submission" date="2021-02" db="EMBL/GenBank/DDBJ databases">
        <authorList>
            <person name="Syme A R."/>
            <person name="Syme A R."/>
            <person name="Moolhuijzen P."/>
        </authorList>
    </citation>
    <scope>NUCLEOTIDE SEQUENCE</scope>
    <source>
        <strain evidence="4">W1-1</strain>
    </source>
</reference>
<dbReference type="Gene3D" id="3.30.300.30">
    <property type="match status" value="1"/>
</dbReference>
<dbReference type="InterPro" id="IPR045851">
    <property type="entry name" value="AMP-bd_C_sf"/>
</dbReference>
<organism evidence="4 5">
    <name type="scientific">Pyrenophora teres f. teres</name>
    <dbReference type="NCBI Taxonomy" id="97479"/>
    <lineage>
        <taxon>Eukaryota</taxon>
        <taxon>Fungi</taxon>
        <taxon>Dikarya</taxon>
        <taxon>Ascomycota</taxon>
        <taxon>Pezizomycotina</taxon>
        <taxon>Dothideomycetes</taxon>
        <taxon>Pleosporomycetidae</taxon>
        <taxon>Pleosporales</taxon>
        <taxon>Pleosporineae</taxon>
        <taxon>Pleosporaceae</taxon>
        <taxon>Pyrenophora</taxon>
    </lineage>
</organism>
<dbReference type="InterPro" id="IPR006162">
    <property type="entry name" value="Ppantetheine_attach_site"/>
</dbReference>
<dbReference type="GO" id="GO:0016874">
    <property type="term" value="F:ligase activity"/>
    <property type="evidence" value="ECO:0007669"/>
    <property type="project" value="UniProtKB-KW"/>
</dbReference>
<protein>
    <submittedName>
        <fullName evidence="4">Non-ribosomal peptide synthetase</fullName>
    </submittedName>
</protein>
<dbReference type="InterPro" id="IPR009081">
    <property type="entry name" value="PP-bd_ACP"/>
</dbReference>
<evidence type="ECO:0000256" key="1">
    <source>
        <dbReference type="ARBA" id="ARBA00022450"/>
    </source>
</evidence>
<dbReference type="GO" id="GO:0043041">
    <property type="term" value="P:amino acid activation for nonribosomal peptide biosynthetic process"/>
    <property type="evidence" value="ECO:0007669"/>
    <property type="project" value="TreeGrafter"/>
</dbReference>
<dbReference type="InterPro" id="IPR020845">
    <property type="entry name" value="AMP-binding_CS"/>
</dbReference>
<dbReference type="GO" id="GO:0005737">
    <property type="term" value="C:cytoplasm"/>
    <property type="evidence" value="ECO:0007669"/>
    <property type="project" value="TreeGrafter"/>
</dbReference>
<proteinExistence type="predicted"/>
<dbReference type="InterPro" id="IPR036736">
    <property type="entry name" value="ACP-like_sf"/>
</dbReference>
<dbReference type="PROSITE" id="PS00455">
    <property type="entry name" value="AMP_BINDING"/>
    <property type="match status" value="1"/>
</dbReference>
<dbReference type="EMBL" id="HG992978">
    <property type="protein sequence ID" value="CAE7016056.1"/>
    <property type="molecule type" value="Genomic_DNA"/>
</dbReference>
<sequence>MHPGATAVALDATLPWERLSFIIQQVEPRVVLSSANNEKLAHRLSQHIRVVDERLKDFESEPNIDLPSVSSSSNVYIVFTSGSTGTPKGAMISLSNFASAITYQQRSLGLSSRSRVYDIVSYAFDVSWSNVLQTLCAGGCLCIPSELERRSHPAQAMLRMHINYAHLTPTVAKLLYGFHLPDLEGMDFIGEPLKQTDVGYWKSRNVRVINTYGPAECTPVATVQAIDMEVLGEPSVGKGVGVQTWVVDVSGEEQKLAAIGTVGELCLRGPPVGQGYLKNFEKTSYAFVENPSWLPRASGLRSVGRKDRIYRTGDMVRYNSDGTISFVGRKDSQVKIRGQRVELGEVEHHVLEAFAAFIPCQIVAEVITPADNKESILVAFLQTQETLDRSAQESRASLKDAIDNAHNRLLQSIPSYMIPAAYVPVERIPMTASGKLDRLALRRKGTMLDKKEFLLATGSHGTRRAPETPTGATIHKLVAELLCIEPHSLSMDDNFMRLGGDSINAIQLISMAREEKLALDIVDVLTARDLAELASKCATTAGVPALVNPIATFSVLGFGEEERNTFVRQMVSPQIRLRDVKVSNVFPASPTQSAYIEDALRTPRRSWYQFYIDLFPSVQIERLAQTCLRVLNRHEIFRSVFVSASGRFYQAVLENISFSIEQVDSVTGSVEEAFDKYRAQELRRPAALGMPFVQFKILHRPGAGVRLLLSMSHALYDGISLGHITRDLSALYSGETLSEAPSFGAYVEYACSQEDKGRRYWQQLMEGASATLNAPDWPLTSISDGLPTVLRTTIRAPNPPLGTTPAMLFTAACAIVLARVAGSQADIVFTRVISIRSGLPAALQEVVGPCINTVPVRVPASAFAADRGSVIAAVQRQYIDSLPFETASPERSEVRGSFYFALSSASSCCTTQFQNIDDRPTLSGLPVVAGSKLDAPSDADLPVCPAFLWIYGTPRPDSGVID</sequence>
<dbReference type="Proteomes" id="UP000472372">
    <property type="component" value="Chromosome 2"/>
</dbReference>
<dbReference type="InterPro" id="IPR000873">
    <property type="entry name" value="AMP-dep_synth/lig_dom"/>
</dbReference>
<accession>A0A6S6VWG8</accession>
<dbReference type="PROSITE" id="PS00012">
    <property type="entry name" value="PHOSPHOPANTETHEINE"/>
    <property type="match status" value="1"/>
</dbReference>
<dbReference type="InterPro" id="IPR042099">
    <property type="entry name" value="ANL_N_sf"/>
</dbReference>
<dbReference type="GO" id="GO:0044550">
    <property type="term" value="P:secondary metabolite biosynthetic process"/>
    <property type="evidence" value="ECO:0007669"/>
    <property type="project" value="TreeGrafter"/>
</dbReference>
<dbReference type="Pfam" id="PF00550">
    <property type="entry name" value="PP-binding"/>
    <property type="match status" value="1"/>
</dbReference>
<dbReference type="Gene3D" id="1.10.1200.10">
    <property type="entry name" value="ACP-like"/>
    <property type="match status" value="1"/>
</dbReference>
<evidence type="ECO:0000256" key="2">
    <source>
        <dbReference type="ARBA" id="ARBA00022553"/>
    </source>
</evidence>
<dbReference type="Pfam" id="PF00668">
    <property type="entry name" value="Condensation"/>
    <property type="match status" value="1"/>
</dbReference>
<dbReference type="Gene3D" id="3.30.559.30">
    <property type="entry name" value="Nonribosomal peptide synthetase, condensation domain"/>
    <property type="match status" value="1"/>
</dbReference>
<gene>
    <name evidence="4" type="ORF">PTTW11_02896</name>
</gene>
<dbReference type="PANTHER" id="PTHR45527">
    <property type="entry name" value="NONRIBOSOMAL PEPTIDE SYNTHETASE"/>
    <property type="match status" value="1"/>
</dbReference>
<dbReference type="InterPro" id="IPR023213">
    <property type="entry name" value="CAT-like_dom_sf"/>
</dbReference>
<dbReference type="Gene3D" id="3.30.559.10">
    <property type="entry name" value="Chloramphenicol acetyltransferase-like domain"/>
    <property type="match status" value="1"/>
</dbReference>
<dbReference type="SUPFAM" id="SSF52777">
    <property type="entry name" value="CoA-dependent acyltransferases"/>
    <property type="match status" value="2"/>
</dbReference>
<evidence type="ECO:0000313" key="5">
    <source>
        <dbReference type="Proteomes" id="UP000472372"/>
    </source>
</evidence>
<dbReference type="InterPro" id="IPR001242">
    <property type="entry name" value="Condensation_dom"/>
</dbReference>
<keyword evidence="3" id="KW-0436">Ligase</keyword>
<dbReference type="PANTHER" id="PTHR45527:SF1">
    <property type="entry name" value="FATTY ACID SYNTHASE"/>
    <property type="match status" value="1"/>
</dbReference>
<dbReference type="SUPFAM" id="SSF56801">
    <property type="entry name" value="Acetyl-CoA synthetase-like"/>
    <property type="match status" value="1"/>
</dbReference>
<evidence type="ECO:0000313" key="4">
    <source>
        <dbReference type="EMBL" id="CAE7016056.1"/>
    </source>
</evidence>
<dbReference type="PROSITE" id="PS50075">
    <property type="entry name" value="CARRIER"/>
    <property type="match status" value="1"/>
</dbReference>
<keyword evidence="1" id="KW-0596">Phosphopantetheine</keyword>
<dbReference type="CDD" id="cd05918">
    <property type="entry name" value="A_NRPS_SidN3_like"/>
    <property type="match status" value="1"/>
</dbReference>
<dbReference type="Pfam" id="PF00501">
    <property type="entry name" value="AMP-binding"/>
    <property type="match status" value="1"/>
</dbReference>
<dbReference type="AlphaFoldDB" id="A0A6S6VWG8"/>
<keyword evidence="2" id="KW-0597">Phosphoprotein</keyword>
<dbReference type="SUPFAM" id="SSF47336">
    <property type="entry name" value="ACP-like"/>
    <property type="match status" value="1"/>
</dbReference>
<evidence type="ECO:0000256" key="3">
    <source>
        <dbReference type="ARBA" id="ARBA00022598"/>
    </source>
</evidence>
<dbReference type="Gene3D" id="3.40.50.12780">
    <property type="entry name" value="N-terminal domain of ligase-like"/>
    <property type="match status" value="1"/>
</dbReference>
<dbReference type="GO" id="GO:0031177">
    <property type="term" value="F:phosphopantetheine binding"/>
    <property type="evidence" value="ECO:0007669"/>
    <property type="project" value="TreeGrafter"/>
</dbReference>